<comment type="caution">
    <text evidence="1">The sequence shown here is derived from an EMBL/GenBank/DDBJ whole genome shotgun (WGS) entry which is preliminary data.</text>
</comment>
<evidence type="ECO:0000313" key="2">
    <source>
        <dbReference type="Proteomes" id="UP001604277"/>
    </source>
</evidence>
<gene>
    <name evidence="1" type="ORF">Fot_35066</name>
</gene>
<accession>A0ABD1SN81</accession>
<dbReference type="EMBL" id="JBFOLJ010000010">
    <property type="protein sequence ID" value="KAL2501218.1"/>
    <property type="molecule type" value="Genomic_DNA"/>
</dbReference>
<dbReference type="PANTHER" id="PTHR33471">
    <property type="entry name" value="ATP-DEPENDENT ZINC METALLOPROTEASE-RELATED"/>
    <property type="match status" value="1"/>
</dbReference>
<sequence>MGSGIMMCCNGVLFSRHSRITSGALESPINGGGGGLSSRWKFLEQMDMELSKGNERAALSLVKDLQGKPGGLRCFGAARQIPQRLYTLDELRLNGIETGSLLAPVDSTLGFYREKLAGFCSVGRNSCMECVWIKSTRNPIFLPRIVVSVDFRCGGNKGRGGNFVGIIQKIEEFVGESRAFSNA</sequence>
<proteinExistence type="predicted"/>
<keyword evidence="2" id="KW-1185">Reference proteome</keyword>
<organism evidence="1 2">
    <name type="scientific">Forsythia ovata</name>
    <dbReference type="NCBI Taxonomy" id="205694"/>
    <lineage>
        <taxon>Eukaryota</taxon>
        <taxon>Viridiplantae</taxon>
        <taxon>Streptophyta</taxon>
        <taxon>Embryophyta</taxon>
        <taxon>Tracheophyta</taxon>
        <taxon>Spermatophyta</taxon>
        <taxon>Magnoliopsida</taxon>
        <taxon>eudicotyledons</taxon>
        <taxon>Gunneridae</taxon>
        <taxon>Pentapetalae</taxon>
        <taxon>asterids</taxon>
        <taxon>lamiids</taxon>
        <taxon>Lamiales</taxon>
        <taxon>Oleaceae</taxon>
        <taxon>Forsythieae</taxon>
        <taxon>Forsythia</taxon>
    </lineage>
</organism>
<evidence type="ECO:0000313" key="1">
    <source>
        <dbReference type="EMBL" id="KAL2501218.1"/>
    </source>
</evidence>
<dbReference type="AlphaFoldDB" id="A0ABD1SN81"/>
<dbReference type="PANTHER" id="PTHR33471:SF1">
    <property type="entry name" value="OS01G0382700 PROTEIN"/>
    <property type="match status" value="1"/>
</dbReference>
<name>A0ABD1SN81_9LAMI</name>
<protein>
    <submittedName>
        <fullName evidence="1">Uncharacterized protein</fullName>
    </submittedName>
</protein>
<reference evidence="2" key="1">
    <citation type="submission" date="2024-07" db="EMBL/GenBank/DDBJ databases">
        <title>Two chromosome-level genome assemblies of Korean endemic species Abeliophyllum distichum and Forsythia ovata (Oleaceae).</title>
        <authorList>
            <person name="Jang H."/>
        </authorList>
    </citation>
    <scope>NUCLEOTIDE SEQUENCE [LARGE SCALE GENOMIC DNA]</scope>
</reference>
<dbReference type="Proteomes" id="UP001604277">
    <property type="component" value="Unassembled WGS sequence"/>
</dbReference>